<dbReference type="PROSITE" id="PS50893">
    <property type="entry name" value="ABC_TRANSPORTER_2"/>
    <property type="match status" value="1"/>
</dbReference>
<dbReference type="Gene3D" id="3.40.50.300">
    <property type="entry name" value="P-loop containing nucleotide triphosphate hydrolases"/>
    <property type="match status" value="1"/>
</dbReference>
<accession>A0ABQ5W0D3</accession>
<dbReference type="PROSITE" id="PS00211">
    <property type="entry name" value="ABC_TRANSPORTER_1"/>
    <property type="match status" value="1"/>
</dbReference>
<sequence length="264" mass="28618">MALVEIQNVSKTFKTMMAGARGEVHALSGVSFSLERGEIVAITGASGCGKTTMLRIIMGLEQASGGSVVVNGRKVSACGYDRGMVFQHSELLPWRNAVQNVAFGLELKGMDKPTRVAEAQRYLDLVGLGHAAERLPHQLSGGMKQRVGIARALAIGPDVLLMDEPFGALDAQTREGLQNELLAIQAKTQQTIILVTHDLDEAVLLADRVVVMSRGRVAEMLDVRLPRPRPSLAALRGDPEFGDKRLRLWKLLKTEMDADARKAA</sequence>
<proteinExistence type="inferred from homology"/>
<evidence type="ECO:0000256" key="3">
    <source>
        <dbReference type="ARBA" id="ARBA00022741"/>
    </source>
</evidence>
<reference evidence="7" key="1">
    <citation type="journal article" date="2019" name="Int. J. Syst. Evol. Microbiol.">
        <title>The Global Catalogue of Microorganisms (GCM) 10K type strain sequencing project: providing services to taxonomists for standard genome sequencing and annotation.</title>
        <authorList>
            <consortium name="The Broad Institute Genomics Platform"/>
            <consortium name="The Broad Institute Genome Sequencing Center for Infectious Disease"/>
            <person name="Wu L."/>
            <person name="Ma J."/>
        </authorList>
    </citation>
    <scope>NUCLEOTIDE SEQUENCE [LARGE SCALE GENOMIC DNA]</scope>
    <source>
        <strain evidence="7">NBRC 112416</strain>
    </source>
</reference>
<protein>
    <submittedName>
        <fullName evidence="6">ABC transporter ATP-binding protein</fullName>
    </submittedName>
</protein>
<feature type="domain" description="ABC transporter" evidence="5">
    <location>
        <begin position="4"/>
        <end position="239"/>
    </location>
</feature>
<dbReference type="InterPro" id="IPR017871">
    <property type="entry name" value="ABC_transporter-like_CS"/>
</dbReference>
<evidence type="ECO:0000259" key="5">
    <source>
        <dbReference type="PROSITE" id="PS50893"/>
    </source>
</evidence>
<dbReference type="InterPro" id="IPR003439">
    <property type="entry name" value="ABC_transporter-like_ATP-bd"/>
</dbReference>
<keyword evidence="3" id="KW-0547">Nucleotide-binding</keyword>
<gene>
    <name evidence="6" type="ORF">GCM10010862_05870</name>
</gene>
<organism evidence="6 7">
    <name type="scientific">Devosia nitrariae</name>
    <dbReference type="NCBI Taxonomy" id="2071872"/>
    <lineage>
        <taxon>Bacteria</taxon>
        <taxon>Pseudomonadati</taxon>
        <taxon>Pseudomonadota</taxon>
        <taxon>Alphaproteobacteria</taxon>
        <taxon>Hyphomicrobiales</taxon>
        <taxon>Devosiaceae</taxon>
        <taxon>Devosia</taxon>
    </lineage>
</organism>
<dbReference type="PANTHER" id="PTHR42788:SF13">
    <property type="entry name" value="ALIPHATIC SULFONATES IMPORT ATP-BINDING PROTEIN SSUB"/>
    <property type="match status" value="1"/>
</dbReference>
<evidence type="ECO:0000256" key="1">
    <source>
        <dbReference type="ARBA" id="ARBA00005417"/>
    </source>
</evidence>
<evidence type="ECO:0000256" key="2">
    <source>
        <dbReference type="ARBA" id="ARBA00022448"/>
    </source>
</evidence>
<dbReference type="GO" id="GO:0005524">
    <property type="term" value="F:ATP binding"/>
    <property type="evidence" value="ECO:0007669"/>
    <property type="project" value="UniProtKB-KW"/>
</dbReference>
<dbReference type="InterPro" id="IPR003593">
    <property type="entry name" value="AAA+_ATPase"/>
</dbReference>
<dbReference type="InterPro" id="IPR050166">
    <property type="entry name" value="ABC_transporter_ATP-bind"/>
</dbReference>
<comment type="similarity">
    <text evidence="1">Belongs to the ABC transporter superfamily.</text>
</comment>
<comment type="caution">
    <text evidence="6">The sequence shown here is derived from an EMBL/GenBank/DDBJ whole genome shotgun (WGS) entry which is preliminary data.</text>
</comment>
<keyword evidence="2" id="KW-0813">Transport</keyword>
<dbReference type="RefSeq" id="WP_284338780.1">
    <property type="nucleotide sequence ID" value="NZ_BSNS01000003.1"/>
</dbReference>
<dbReference type="EMBL" id="BSNS01000003">
    <property type="protein sequence ID" value="GLQ53329.1"/>
    <property type="molecule type" value="Genomic_DNA"/>
</dbReference>
<keyword evidence="4 6" id="KW-0067">ATP-binding</keyword>
<dbReference type="Pfam" id="PF00005">
    <property type="entry name" value="ABC_tran"/>
    <property type="match status" value="1"/>
</dbReference>
<dbReference type="SUPFAM" id="SSF52540">
    <property type="entry name" value="P-loop containing nucleoside triphosphate hydrolases"/>
    <property type="match status" value="1"/>
</dbReference>
<name>A0ABQ5W0D3_9HYPH</name>
<dbReference type="SMART" id="SM00382">
    <property type="entry name" value="AAA"/>
    <property type="match status" value="1"/>
</dbReference>
<dbReference type="PANTHER" id="PTHR42788">
    <property type="entry name" value="TAURINE IMPORT ATP-BINDING PROTEIN-RELATED"/>
    <property type="match status" value="1"/>
</dbReference>
<evidence type="ECO:0000313" key="6">
    <source>
        <dbReference type="EMBL" id="GLQ53329.1"/>
    </source>
</evidence>
<dbReference type="InterPro" id="IPR027417">
    <property type="entry name" value="P-loop_NTPase"/>
</dbReference>
<dbReference type="Proteomes" id="UP001156691">
    <property type="component" value="Unassembled WGS sequence"/>
</dbReference>
<dbReference type="CDD" id="cd03293">
    <property type="entry name" value="ABC_NrtD_SsuB_transporters"/>
    <property type="match status" value="1"/>
</dbReference>
<evidence type="ECO:0000256" key="4">
    <source>
        <dbReference type="ARBA" id="ARBA00022840"/>
    </source>
</evidence>
<evidence type="ECO:0000313" key="7">
    <source>
        <dbReference type="Proteomes" id="UP001156691"/>
    </source>
</evidence>
<keyword evidence="7" id="KW-1185">Reference proteome</keyword>